<comment type="caution">
    <text evidence="6">The sequence shown here is derived from an EMBL/GenBank/DDBJ whole genome shotgun (WGS) entry which is preliminary data.</text>
</comment>
<dbReference type="InterPro" id="IPR044666">
    <property type="entry name" value="Cyclophilin_A-like"/>
</dbReference>
<dbReference type="EMBL" id="JAPMOS010000066">
    <property type="protein sequence ID" value="KAJ4456593.1"/>
    <property type="molecule type" value="Genomic_DNA"/>
</dbReference>
<dbReference type="GO" id="GO:0016853">
    <property type="term" value="F:isomerase activity"/>
    <property type="evidence" value="ECO:0007669"/>
    <property type="project" value="UniProtKB-KW"/>
</dbReference>
<feature type="compositionally biased region" description="Basic and acidic residues" evidence="4">
    <location>
        <begin position="989"/>
        <end position="1018"/>
    </location>
</feature>
<dbReference type="PRINTS" id="PR00153">
    <property type="entry name" value="CSAPPISMRASE"/>
</dbReference>
<gene>
    <name evidence="6" type="ORF">PAPYR_8161</name>
</gene>
<feature type="compositionally biased region" description="Basic residues" evidence="4">
    <location>
        <begin position="1019"/>
        <end position="1032"/>
    </location>
</feature>
<reference evidence="6" key="1">
    <citation type="journal article" date="2022" name="bioRxiv">
        <title>Genomics of Preaxostyla Flagellates Illuminates Evolutionary Transitions and the Path Towards Mitochondrial Loss.</title>
        <authorList>
            <person name="Novak L.V.F."/>
            <person name="Treitli S.C."/>
            <person name="Pyrih J."/>
            <person name="Halakuc P."/>
            <person name="Pipaliya S.V."/>
            <person name="Vacek V."/>
            <person name="Brzon O."/>
            <person name="Soukal P."/>
            <person name="Eme L."/>
            <person name="Dacks J.B."/>
            <person name="Karnkowska A."/>
            <person name="Elias M."/>
            <person name="Hampl V."/>
        </authorList>
    </citation>
    <scope>NUCLEOTIDE SEQUENCE</scope>
    <source>
        <strain evidence="6">RCP-MX</strain>
    </source>
</reference>
<sequence>MAHLRPSSQPVVPLESVPLQHTPQLPLLSSPKPPENPTPDDEYEEESCYALLELEHDAETRDFLSGAQSCQLLGMDTEHPLLRIEGKLFQGTHDFAMGTYLFFKEDENPTTHQVECHYMDKTAKSVIFRKATVVPRGGQSTPAAPPPAQEVPGALKPPVPVPGALKPTPDGNKPFGPEQRSGCGGNGSHFVSRQGGYNPVHALEGYYDNTIFHRIVRNFMIQGGDPTGTGTGGESIYDGKPFPIELHSRIRFSQRGRLAMATSNTEEGESISHSNQSQFFLTLDKCEWLDKKHTIFGKVVGDTIFNVLNMGTLETDAADRPLFPPRLLSVEVLNNPFPDIVVTRRTPQATAAAVAAAEKSTRPQAAARAVRNKALLSFGEEIEEDFGEEKEALKKPKKPLLSAHDAIADDPRLRGAAPQGMEPEPDEDEADAARPQQAEPAPAPTLPVRFISPFAGVAVQTRLVMKTAEERAEEARREAEQRALEEQERVRRDGWGSVRTKNDFQITQSKGHFKLGLGGRGASPSMWEAGGESSEDHDLEDDSDASRPEDAVDGAAEEYSTAGRGLKSMKAQTRRLKREILRMKEVGKGGGAEAGAGEQGALLRAAELAVDPTMDAHEQERQRYRARRRLLGHREADTLAKLRQFQERLRAAVRDCPCLACAVSCLLVCLWAKLRQFQERLCAAPKPTDSQPASAADKKEKDESGQFLASHLLLISGDQIPLQNHCAVFDEPVSESSFLLGVSAVPAPATAAAAAATAPIRRFLSAEDPDDEDVHDMSWMTHQLRFKKETNDLMQAQDDSLMTIDTRLNPQGLTFNPSAPMMPIDKKGRPRDEKWKHNDESASISAVRAGVDKEVSSLVASLLQEEGLAAPSAAPAGAARGVSATAAPAAATATREREEGESRMQIEGAAPQPSPRDDTHKSVADWRRRAADGRPEWRPADGRAEGWSPPAEPSDRTSRDPMGSAGQKHARREYPSRPGGAGADQQQYRQREEDSRRHHDSDRHHHHHDDSPRGDDDRHRHHHSHHRHSGHSHSHEAVREGNPTRSR</sequence>
<feature type="compositionally biased region" description="Basic and acidic residues" evidence="4">
    <location>
        <begin position="894"/>
        <end position="904"/>
    </location>
</feature>
<proteinExistence type="predicted"/>
<evidence type="ECO:0000256" key="3">
    <source>
        <dbReference type="SAM" id="Coils"/>
    </source>
</evidence>
<keyword evidence="7" id="KW-1185">Reference proteome</keyword>
<dbReference type="InterPro" id="IPR029000">
    <property type="entry name" value="Cyclophilin-like_dom_sf"/>
</dbReference>
<keyword evidence="6" id="KW-0413">Isomerase</keyword>
<dbReference type="SUPFAM" id="SSF50891">
    <property type="entry name" value="Cyclophilin-like"/>
    <property type="match status" value="1"/>
</dbReference>
<accession>A0ABQ8UCT5</accession>
<evidence type="ECO:0000256" key="1">
    <source>
        <dbReference type="ARBA" id="ARBA00004123"/>
    </source>
</evidence>
<dbReference type="Pfam" id="PF10419">
    <property type="entry name" value="TFIIIC_sub6"/>
    <property type="match status" value="1"/>
</dbReference>
<dbReference type="Pfam" id="PF00160">
    <property type="entry name" value="Pro_isomerase"/>
    <property type="match status" value="1"/>
</dbReference>
<organism evidence="6 7">
    <name type="scientific">Paratrimastix pyriformis</name>
    <dbReference type="NCBI Taxonomy" id="342808"/>
    <lineage>
        <taxon>Eukaryota</taxon>
        <taxon>Metamonada</taxon>
        <taxon>Preaxostyla</taxon>
        <taxon>Paratrimastigidae</taxon>
        <taxon>Paratrimastix</taxon>
    </lineage>
</organism>
<feature type="region of interest" description="Disordered" evidence="4">
    <location>
        <begin position="168"/>
        <end position="190"/>
    </location>
</feature>
<comment type="subcellular location">
    <subcellularLocation>
        <location evidence="1">Nucleus</location>
    </subcellularLocation>
</comment>
<dbReference type="PROSITE" id="PS50072">
    <property type="entry name" value="CSA_PPIASE_2"/>
    <property type="match status" value="1"/>
</dbReference>
<dbReference type="InterPro" id="IPR019481">
    <property type="entry name" value="TFIIIC_triple_barrel"/>
</dbReference>
<protein>
    <submittedName>
        <fullName evidence="6">Peptidyl-prolyl cis-trans isomerase CYP57</fullName>
    </submittedName>
</protein>
<feature type="compositionally biased region" description="Acidic residues" evidence="4">
    <location>
        <begin position="533"/>
        <end position="543"/>
    </location>
</feature>
<feature type="region of interest" description="Disordered" evidence="4">
    <location>
        <begin position="885"/>
        <end position="1047"/>
    </location>
</feature>
<dbReference type="Proteomes" id="UP001141327">
    <property type="component" value="Unassembled WGS sequence"/>
</dbReference>
<keyword evidence="3" id="KW-0175">Coiled coil</keyword>
<feature type="region of interest" description="Disordered" evidence="4">
    <location>
        <begin position="1"/>
        <end position="45"/>
    </location>
</feature>
<keyword evidence="2" id="KW-0539">Nucleus</keyword>
<feature type="region of interest" description="Disordered" evidence="4">
    <location>
        <begin position="387"/>
        <end position="447"/>
    </location>
</feature>
<dbReference type="PANTHER" id="PTHR45625">
    <property type="entry name" value="PEPTIDYL-PROLYL CIS-TRANS ISOMERASE-RELATED"/>
    <property type="match status" value="1"/>
</dbReference>
<feature type="region of interest" description="Disordered" evidence="4">
    <location>
        <begin position="812"/>
        <end position="842"/>
    </location>
</feature>
<feature type="domain" description="PPIase cyclophilin-type" evidence="5">
    <location>
        <begin position="189"/>
        <end position="332"/>
    </location>
</feature>
<evidence type="ECO:0000256" key="4">
    <source>
        <dbReference type="SAM" id="MobiDB-lite"/>
    </source>
</evidence>
<feature type="coiled-coil region" evidence="3">
    <location>
        <begin position="458"/>
        <end position="490"/>
    </location>
</feature>
<dbReference type="Gene3D" id="2.40.100.10">
    <property type="entry name" value="Cyclophilin-like"/>
    <property type="match status" value="1"/>
</dbReference>
<dbReference type="Gene3D" id="2.60.40.4370">
    <property type="match status" value="1"/>
</dbReference>
<feature type="compositionally biased region" description="Basic and acidic residues" evidence="4">
    <location>
        <begin position="915"/>
        <end position="944"/>
    </location>
</feature>
<evidence type="ECO:0000256" key="2">
    <source>
        <dbReference type="ARBA" id="ARBA00023242"/>
    </source>
</evidence>
<feature type="compositionally biased region" description="Basic and acidic residues" evidence="4">
    <location>
        <begin position="824"/>
        <end position="840"/>
    </location>
</feature>
<dbReference type="InterPro" id="IPR002130">
    <property type="entry name" value="Cyclophilin-type_PPIase_dom"/>
</dbReference>
<name>A0ABQ8UCT5_9EUKA</name>
<feature type="compositionally biased region" description="Polar residues" evidence="4">
    <location>
        <begin position="1"/>
        <end position="10"/>
    </location>
</feature>
<dbReference type="PANTHER" id="PTHR45625:SF6">
    <property type="entry name" value="SPLICEOSOME-ASSOCIATED PROTEIN CWC27 HOMOLOG"/>
    <property type="match status" value="1"/>
</dbReference>
<feature type="region of interest" description="Disordered" evidence="4">
    <location>
        <begin position="510"/>
        <end position="561"/>
    </location>
</feature>
<dbReference type="PROSITE" id="PS00170">
    <property type="entry name" value="CSA_PPIASE_1"/>
    <property type="match status" value="1"/>
</dbReference>
<evidence type="ECO:0000313" key="6">
    <source>
        <dbReference type="EMBL" id="KAJ4456593.1"/>
    </source>
</evidence>
<evidence type="ECO:0000313" key="7">
    <source>
        <dbReference type="Proteomes" id="UP001141327"/>
    </source>
</evidence>
<dbReference type="InterPro" id="IPR020892">
    <property type="entry name" value="Cyclophilin-type_PPIase_CS"/>
</dbReference>
<evidence type="ECO:0000259" key="5">
    <source>
        <dbReference type="PROSITE" id="PS50072"/>
    </source>
</evidence>